<keyword evidence="1" id="KW-1133">Transmembrane helix</keyword>
<comment type="caution">
    <text evidence="2">The sequence shown here is derived from an EMBL/GenBank/DDBJ whole genome shotgun (WGS) entry which is preliminary data.</text>
</comment>
<dbReference type="PANTHER" id="PTHR38446">
    <property type="entry name" value="BLL0914 PROTEIN"/>
    <property type="match status" value="1"/>
</dbReference>
<accession>A0ABW2B768</accession>
<evidence type="ECO:0000313" key="3">
    <source>
        <dbReference type="Proteomes" id="UP001596353"/>
    </source>
</evidence>
<keyword evidence="3" id="KW-1185">Reference proteome</keyword>
<reference evidence="3" key="1">
    <citation type="journal article" date="2019" name="Int. J. Syst. Evol. Microbiol.">
        <title>The Global Catalogue of Microorganisms (GCM) 10K type strain sequencing project: providing services to taxonomists for standard genome sequencing and annotation.</title>
        <authorList>
            <consortium name="The Broad Institute Genomics Platform"/>
            <consortium name="The Broad Institute Genome Sequencing Center for Infectious Disease"/>
            <person name="Wu L."/>
            <person name="Ma J."/>
        </authorList>
    </citation>
    <scope>NUCLEOTIDE SEQUENCE [LARGE SCALE GENOMIC DNA]</scope>
    <source>
        <strain evidence="3">CCUG 66188</strain>
    </source>
</reference>
<feature type="transmembrane region" description="Helical" evidence="1">
    <location>
        <begin position="77"/>
        <end position="98"/>
    </location>
</feature>
<evidence type="ECO:0000313" key="2">
    <source>
        <dbReference type="EMBL" id="MFC6761041.1"/>
    </source>
</evidence>
<organism evidence="2 3">
    <name type="scientific">Sulfitobacter porphyrae</name>
    <dbReference type="NCBI Taxonomy" id="1246864"/>
    <lineage>
        <taxon>Bacteria</taxon>
        <taxon>Pseudomonadati</taxon>
        <taxon>Pseudomonadota</taxon>
        <taxon>Alphaproteobacteria</taxon>
        <taxon>Rhodobacterales</taxon>
        <taxon>Roseobacteraceae</taxon>
        <taxon>Sulfitobacter</taxon>
    </lineage>
</organism>
<feature type="transmembrane region" description="Helical" evidence="1">
    <location>
        <begin position="50"/>
        <end position="70"/>
    </location>
</feature>
<dbReference type="InterPro" id="IPR009732">
    <property type="entry name" value="DUF1304"/>
</dbReference>
<sequence>MKKIALVLVGLIAALHFYIAWFEIFAWTSRGPKVFTSMPPELFEPTIQMAANQGFYNAFLAAGLVWSLLIKEEKWQFRIAACFLTFVALAGVGAAVTVAVKSGLPQFVPASIALALLVLSRKQGPSSRS</sequence>
<dbReference type="PANTHER" id="PTHR38446:SF1">
    <property type="entry name" value="BLL0914 PROTEIN"/>
    <property type="match status" value="1"/>
</dbReference>
<dbReference type="EMBL" id="JBHSWG010000001">
    <property type="protein sequence ID" value="MFC6761041.1"/>
    <property type="molecule type" value="Genomic_DNA"/>
</dbReference>
<dbReference type="Pfam" id="PF06993">
    <property type="entry name" value="DUF1304"/>
    <property type="match status" value="1"/>
</dbReference>
<keyword evidence="1" id="KW-0472">Membrane</keyword>
<proteinExistence type="predicted"/>
<protein>
    <submittedName>
        <fullName evidence="2">DUF1304 domain-containing protein</fullName>
    </submittedName>
</protein>
<gene>
    <name evidence="2" type="ORF">ACFQFQ_18575</name>
</gene>
<dbReference type="Proteomes" id="UP001596353">
    <property type="component" value="Unassembled WGS sequence"/>
</dbReference>
<keyword evidence="1" id="KW-0812">Transmembrane</keyword>
<evidence type="ECO:0000256" key="1">
    <source>
        <dbReference type="SAM" id="Phobius"/>
    </source>
</evidence>
<name>A0ABW2B768_9RHOB</name>
<feature type="transmembrane region" description="Helical" evidence="1">
    <location>
        <begin position="104"/>
        <end position="120"/>
    </location>
</feature>